<dbReference type="InterPro" id="IPR012373">
    <property type="entry name" value="Ferrdict_sens_TM"/>
</dbReference>
<evidence type="ECO:0000313" key="5">
    <source>
        <dbReference type="Proteomes" id="UP000248688"/>
    </source>
</evidence>
<name>A0A2Z4IKB6_9BACT</name>
<keyword evidence="1" id="KW-0812">Transmembrane</keyword>
<dbReference type="OrthoDB" id="923887at2"/>
<evidence type="ECO:0008006" key="6">
    <source>
        <dbReference type="Google" id="ProtNLM"/>
    </source>
</evidence>
<feature type="domain" description="Protein FecR C-terminal" evidence="3">
    <location>
        <begin position="285"/>
        <end position="352"/>
    </location>
</feature>
<accession>A0A2Z4IKB6</accession>
<dbReference type="InterPro" id="IPR006860">
    <property type="entry name" value="FecR"/>
</dbReference>
<proteinExistence type="predicted"/>
<gene>
    <name evidence="4" type="ORF">DN752_16370</name>
</gene>
<protein>
    <recommendedName>
        <fullName evidence="6">FecR family protein</fullName>
    </recommendedName>
</protein>
<keyword evidence="1" id="KW-1133">Transmembrane helix</keyword>
<evidence type="ECO:0000256" key="1">
    <source>
        <dbReference type="SAM" id="Phobius"/>
    </source>
</evidence>
<evidence type="ECO:0000259" key="3">
    <source>
        <dbReference type="Pfam" id="PF16344"/>
    </source>
</evidence>
<sequence>MKKTNNHYSDYKIQDFLTDESFIDWARGLSVEEDWTNILEQHPHLVPLAAEAKKQLLAIKFGGEEVGELRKDKLFNKVQSRISKENREDNIVPINTKHPQTERSKHFLWLAAVSIAILSLVGIAWWQGGLHFGLGTKSGKYLTKETAKGQKLTAILSDGSKVMLNAGGKIGYREFFSDTARIVHLEGEAFFEVAKDIKRPFRVVTGKTVTTALGTSFNIREGLEDVAISLLTGKVGVDISDSEGVKVATSLLPGEQVVADLGEEVSFVKEAFNPDEVTAWQRDILLFKNASSREVFQKIELWYGVEIHTSDDSKFRKDWNYTGSFEGERLEDVLASIGFVKGFNYSIKKNNQVYLN</sequence>
<dbReference type="InterPro" id="IPR032508">
    <property type="entry name" value="FecR_C"/>
</dbReference>
<dbReference type="EMBL" id="CP030041">
    <property type="protein sequence ID" value="AWW31572.1"/>
    <property type="molecule type" value="Genomic_DNA"/>
</dbReference>
<dbReference type="AlphaFoldDB" id="A0A2Z4IKB6"/>
<dbReference type="Proteomes" id="UP000248688">
    <property type="component" value="Chromosome"/>
</dbReference>
<evidence type="ECO:0000259" key="2">
    <source>
        <dbReference type="Pfam" id="PF04773"/>
    </source>
</evidence>
<reference evidence="4 5" key="1">
    <citation type="submission" date="2018-06" db="EMBL/GenBank/DDBJ databases">
        <title>Echinicola strongylocentroti sp. nov., isolated from a sea urchin Strongylocentrotus intermedius.</title>
        <authorList>
            <person name="Bae S.S."/>
        </authorList>
    </citation>
    <scope>NUCLEOTIDE SEQUENCE [LARGE SCALE GENOMIC DNA]</scope>
    <source>
        <strain evidence="4 5">MEBiC08714</strain>
    </source>
</reference>
<dbReference type="PANTHER" id="PTHR30273">
    <property type="entry name" value="PERIPLASMIC SIGNAL SENSOR AND SIGMA FACTOR ACTIVATOR FECR-RELATED"/>
    <property type="match status" value="1"/>
</dbReference>
<feature type="domain" description="FecR protein" evidence="2">
    <location>
        <begin position="145"/>
        <end position="235"/>
    </location>
</feature>
<keyword evidence="5" id="KW-1185">Reference proteome</keyword>
<dbReference type="KEGG" id="est:DN752_16370"/>
<dbReference type="Gene3D" id="3.55.50.30">
    <property type="match status" value="1"/>
</dbReference>
<evidence type="ECO:0000313" key="4">
    <source>
        <dbReference type="EMBL" id="AWW31572.1"/>
    </source>
</evidence>
<dbReference type="GO" id="GO:0016989">
    <property type="term" value="F:sigma factor antagonist activity"/>
    <property type="evidence" value="ECO:0007669"/>
    <property type="project" value="TreeGrafter"/>
</dbReference>
<organism evidence="4 5">
    <name type="scientific">Echinicola strongylocentroti</name>
    <dbReference type="NCBI Taxonomy" id="1795355"/>
    <lineage>
        <taxon>Bacteria</taxon>
        <taxon>Pseudomonadati</taxon>
        <taxon>Bacteroidota</taxon>
        <taxon>Cytophagia</taxon>
        <taxon>Cytophagales</taxon>
        <taxon>Cyclobacteriaceae</taxon>
        <taxon>Echinicola</taxon>
    </lineage>
</organism>
<dbReference type="Pfam" id="PF04773">
    <property type="entry name" value="FecR"/>
    <property type="match status" value="1"/>
</dbReference>
<dbReference type="Gene3D" id="2.60.120.1440">
    <property type="match status" value="1"/>
</dbReference>
<dbReference type="PANTHER" id="PTHR30273:SF2">
    <property type="entry name" value="PROTEIN FECR"/>
    <property type="match status" value="1"/>
</dbReference>
<dbReference type="RefSeq" id="WP_112784947.1">
    <property type="nucleotide sequence ID" value="NZ_CP030041.1"/>
</dbReference>
<feature type="transmembrane region" description="Helical" evidence="1">
    <location>
        <begin position="107"/>
        <end position="126"/>
    </location>
</feature>
<dbReference type="Pfam" id="PF16344">
    <property type="entry name" value="FecR_C"/>
    <property type="match status" value="1"/>
</dbReference>
<keyword evidence="1" id="KW-0472">Membrane</keyword>